<proteinExistence type="predicted"/>
<feature type="compositionally biased region" description="Low complexity" evidence="1">
    <location>
        <begin position="15"/>
        <end position="34"/>
    </location>
</feature>
<dbReference type="EMBL" id="JBHFEH010000010">
    <property type="protein sequence ID" value="KAL2055852.1"/>
    <property type="molecule type" value="Genomic_DNA"/>
</dbReference>
<keyword evidence="3" id="KW-1185">Reference proteome</keyword>
<evidence type="ECO:0000313" key="2">
    <source>
        <dbReference type="EMBL" id="KAL2055852.1"/>
    </source>
</evidence>
<comment type="caution">
    <text evidence="2">The sequence shown here is derived from an EMBL/GenBank/DDBJ whole genome shotgun (WGS) entry which is preliminary data.</text>
</comment>
<organism evidence="2 3">
    <name type="scientific">Lepraria finkii</name>
    <dbReference type="NCBI Taxonomy" id="1340010"/>
    <lineage>
        <taxon>Eukaryota</taxon>
        <taxon>Fungi</taxon>
        <taxon>Dikarya</taxon>
        <taxon>Ascomycota</taxon>
        <taxon>Pezizomycotina</taxon>
        <taxon>Lecanoromycetes</taxon>
        <taxon>OSLEUM clade</taxon>
        <taxon>Lecanoromycetidae</taxon>
        <taxon>Lecanorales</taxon>
        <taxon>Lecanorineae</taxon>
        <taxon>Stereocaulaceae</taxon>
        <taxon>Lepraria</taxon>
    </lineage>
</organism>
<sequence length="127" mass="13751">MRSSPFPANDSFSDTSFNETSTNHNSSTTTSTINDPLNLHLVPGGLSYTTILNCGEPKARYDEDLEEAKRAGPFPDGDEDYYSSSDIVFDDAASVNTVSTSTSIKDDTPAPVAWMCRSGILPELYAQ</sequence>
<reference evidence="2 3" key="1">
    <citation type="submission" date="2024-09" db="EMBL/GenBank/DDBJ databases">
        <title>Rethinking Asexuality: The Enigmatic Case of Functional Sexual Genes in Lepraria (Stereocaulaceae).</title>
        <authorList>
            <person name="Doellman M."/>
            <person name="Sun Y."/>
            <person name="Barcenas-Pena A."/>
            <person name="Lumbsch H.T."/>
            <person name="Grewe F."/>
        </authorList>
    </citation>
    <scope>NUCLEOTIDE SEQUENCE [LARGE SCALE GENOMIC DNA]</scope>
    <source>
        <strain evidence="2 3">Grewe 0041</strain>
    </source>
</reference>
<evidence type="ECO:0000313" key="3">
    <source>
        <dbReference type="Proteomes" id="UP001590951"/>
    </source>
</evidence>
<evidence type="ECO:0000256" key="1">
    <source>
        <dbReference type="SAM" id="MobiDB-lite"/>
    </source>
</evidence>
<dbReference type="Proteomes" id="UP001590951">
    <property type="component" value="Unassembled WGS sequence"/>
</dbReference>
<name>A0ABR4BDD3_9LECA</name>
<gene>
    <name evidence="2" type="ORF">ABVK25_004096</name>
</gene>
<protein>
    <submittedName>
        <fullName evidence="2">Uncharacterized protein</fullName>
    </submittedName>
</protein>
<accession>A0ABR4BDD3</accession>
<feature type="region of interest" description="Disordered" evidence="1">
    <location>
        <begin position="1"/>
        <end position="36"/>
    </location>
</feature>